<dbReference type="InterPro" id="IPR000120">
    <property type="entry name" value="Amidase"/>
</dbReference>
<dbReference type="PANTHER" id="PTHR11895">
    <property type="entry name" value="TRANSAMIDASE"/>
    <property type="match status" value="1"/>
</dbReference>
<dbReference type="SUPFAM" id="SSF75304">
    <property type="entry name" value="Amidase signature (AS) enzymes"/>
    <property type="match status" value="1"/>
</dbReference>
<dbReference type="PANTHER" id="PTHR11895:SF176">
    <property type="entry name" value="AMIDASE AMID-RELATED"/>
    <property type="match status" value="1"/>
</dbReference>
<dbReference type="Proteomes" id="UP001438953">
    <property type="component" value="Unassembled WGS sequence"/>
</dbReference>
<evidence type="ECO:0000313" key="3">
    <source>
        <dbReference type="Proteomes" id="UP001438953"/>
    </source>
</evidence>
<reference evidence="2 3" key="1">
    <citation type="submission" date="2024-01" db="EMBL/GenBank/DDBJ databases">
        <authorList>
            <person name="Deng Y."/>
            <person name="Su J."/>
        </authorList>
    </citation>
    <scope>NUCLEOTIDE SEQUENCE [LARGE SCALE GENOMIC DNA]</scope>
    <source>
        <strain evidence="2 3">CPCC 100088</strain>
    </source>
</reference>
<sequence>MSNTTLTRLPEAMPDLTQASADLQARRISAVELLEQALGRIGALDSKLHAFIALAEPRARAAALNADLRIARGEAGPLTGIPYALKDIYDVAGMRTTAHSKLRLDHMAEENSDAADRLDAAGMVFLGKLSTHEFARGGPTDLLPFPNAKNAWNTGHFAGGSSSGSGVAVASGMVGLAMGTDTGGSIRLPAACNGIVGLKPTYGRVSRRGIVPLSFSMDHAGPLTRTVADCALAMQALAGHDANDAASSRQPVPDYSAGLSGDLKGLTIGRAREFDALAGVGPEQMAALDAVEAVLEALGARIIEVSLPERELLDAMTWAIIQAEGVSIHGKDLRERPEEYGRTTRERLMMGAFATGGHYVTAQRLRPILSAEVTKVLTGANAILCSPMGGPAPLVAEVDDLPWRKQAPLTSAFNGTGHPALVLPAGFGANGLPLSAQFVGRPFDEAMLLRIGHAYEQMAGWVAKRPAY</sequence>
<keyword evidence="3" id="KW-1185">Reference proteome</keyword>
<name>A0ABV1SFQ0_9RHOB</name>
<dbReference type="InterPro" id="IPR036928">
    <property type="entry name" value="AS_sf"/>
</dbReference>
<feature type="domain" description="Amidase" evidence="1">
    <location>
        <begin position="32"/>
        <end position="449"/>
    </location>
</feature>
<accession>A0ABV1SFQ0</accession>
<comment type="caution">
    <text evidence="2">The sequence shown here is derived from an EMBL/GenBank/DDBJ whole genome shotgun (WGS) entry which is preliminary data.</text>
</comment>
<dbReference type="Pfam" id="PF01425">
    <property type="entry name" value="Amidase"/>
    <property type="match status" value="1"/>
</dbReference>
<dbReference type="Gene3D" id="3.90.1300.10">
    <property type="entry name" value="Amidase signature (AS) domain"/>
    <property type="match status" value="1"/>
</dbReference>
<organism evidence="2 3">
    <name type="scientific">Thioclava kandeliae</name>
    <dbReference type="NCBI Taxonomy" id="3070818"/>
    <lineage>
        <taxon>Bacteria</taxon>
        <taxon>Pseudomonadati</taxon>
        <taxon>Pseudomonadota</taxon>
        <taxon>Alphaproteobacteria</taxon>
        <taxon>Rhodobacterales</taxon>
        <taxon>Paracoccaceae</taxon>
        <taxon>Thioclava</taxon>
    </lineage>
</organism>
<proteinExistence type="predicted"/>
<evidence type="ECO:0000259" key="1">
    <source>
        <dbReference type="Pfam" id="PF01425"/>
    </source>
</evidence>
<protein>
    <submittedName>
        <fullName evidence="2">Amidase</fullName>
    </submittedName>
</protein>
<dbReference type="RefSeq" id="WP_350935612.1">
    <property type="nucleotide sequence ID" value="NZ_JAYWLC010000003.1"/>
</dbReference>
<dbReference type="InterPro" id="IPR020556">
    <property type="entry name" value="Amidase_CS"/>
</dbReference>
<evidence type="ECO:0000313" key="2">
    <source>
        <dbReference type="EMBL" id="MER5171344.1"/>
    </source>
</evidence>
<dbReference type="PROSITE" id="PS00571">
    <property type="entry name" value="AMIDASES"/>
    <property type="match status" value="1"/>
</dbReference>
<dbReference type="InterPro" id="IPR023631">
    <property type="entry name" value="Amidase_dom"/>
</dbReference>
<reference evidence="2 3" key="2">
    <citation type="submission" date="2024-06" db="EMBL/GenBank/DDBJ databases">
        <title>Thioclava kandeliae sp. nov. from a rhizosphere soil sample of Kandelia candel in a mangrove.</title>
        <authorList>
            <person name="Mu T."/>
        </authorList>
    </citation>
    <scope>NUCLEOTIDE SEQUENCE [LARGE SCALE GENOMIC DNA]</scope>
    <source>
        <strain evidence="2 3">CPCC 100088</strain>
    </source>
</reference>
<dbReference type="EMBL" id="JAYWLC010000003">
    <property type="protein sequence ID" value="MER5171344.1"/>
    <property type="molecule type" value="Genomic_DNA"/>
</dbReference>
<gene>
    <name evidence="2" type="ORF">VSX56_06085</name>
</gene>